<feature type="region of interest" description="Disordered" evidence="7">
    <location>
        <begin position="762"/>
        <end position="784"/>
    </location>
</feature>
<feature type="region of interest" description="Disordered" evidence="7">
    <location>
        <begin position="1329"/>
        <end position="1356"/>
    </location>
</feature>
<dbReference type="GO" id="GO:0006405">
    <property type="term" value="P:RNA export from nucleus"/>
    <property type="evidence" value="ECO:0007669"/>
    <property type="project" value="InterPro"/>
</dbReference>
<feature type="compositionally biased region" description="Gly residues" evidence="7">
    <location>
        <begin position="1931"/>
        <end position="1941"/>
    </location>
</feature>
<feature type="compositionally biased region" description="Low complexity" evidence="7">
    <location>
        <begin position="1247"/>
        <end position="1259"/>
    </location>
</feature>
<sequence>MAAPRELDLSDEVEGEMDGTTDFVFRLVGDPIPVLPPASAPLPLFDLQSPPARPLAVSDRHAAVFLAHPNGFIAARTKALIEASKEAREKGKASTRCAQDCCVTDVPLPGVTLLALSRDQSVLAACTGSEIQFFSATSLLTDKDIKPSSSCSMGRSGTVKDFKWLDNAYIVLSNGGLLSHGSLGQGLKDIMENVDAVCHLSEIYVVDCSKDGNHIAVARKNSLRILSPDLKETCCMALLFQSWPDSDSEGTDIKVDSIGWVRDDSIVVGCVRLNEESNEEGYLVQVIRSGGDTFFEERKHPLSHTVPAAKEISGLLDVVIISILSLTCRLFVMKTNLLKWQLSLVTPWEQSPLVNYLHSSSKPVVFSYDVFGGIMDDILPSGVGPNLLLGYLHRWDLLVVTNKKSTDDHISLLKWPSKTDEERTVVYLEMVEDKYSPRIDLQENGDDNVILGFGVENVSLFQKITVLVGPEQKEVAPQHLLLYLTSEGKLIIYYLARISDPSDLPQTSLSTIEDSNVNKQISPATASNKDLTPSVTSSMAKSLLAGPGASSAPAEKDQHGSGDAKSSFPISNSKDIAAGSSLLISSDKKPLDTKQVNTASPFAPPSSSAPTGNMKPGMPFSFSTGNNVGLNSTGSKGSSEPVSSWQPNTSGSFVSSQLGKGGFDSAKPLGAFGGSQNATKSGGSLSFKSSVFSSDGSVPVKTAERDGASSFGSYPAQTSYTTERKVLGSSAGLSSVPSLSISPNKPVGASSAGFGAGNLEVPPVSRGSPLPQQIIGKSPNNRNHMSADSKNFKLGTMFDTQQDLSKKIYSINDMTEELDTLLSYIEKDGGFRDACMTLQQRPLSVLEGDLQNLLELLQVFKNKVEEQCSKAEDLRNKMFQVSARQAYMKGILTQSSDTQYWDIWNRQNLSPEFEAKRQNILKANQNLTNQLVELERHFNNLEMNKFGETGRVASSRRAVYSNKSRSSQTQLSSVYNALNSQLAAAEQLSECLSKQISALNISSPSKKRGAVTKELFESIGLAHMADAAKFSGGTPSKLIQRFPSTKEHTKGMLGPSKSAEPETARRRRESLDMSLASLEPQKTTVKRIAQQQRLKISSDLPFRSNKKMFDSQMAAISQETFGGSPSSSIVESYTSRVRSPIEVLDEKTKPSGPQGNSLFKWVKEPAGSSQGSEQKHLDLSGRMKSADQSSKLTPSSPASFSYTQKDARDRTSTPNVASLGAMHTVPKSNTLTFKTNIAPKTNANTRPDMSPSVSSPMPVKTLSGDSGAGFTLTTKNRYSDQDVPSFGSMKGFGISPQNTGVNKPSLSSEPSKPVVLHGKTFQVSGVSDTMQNSAKASPQVAFSPTSQSSSFPIMSGASSSAASLLSTMQASAAKTSDVSSPTVSSTLPPQESAPKTHPTVPEGTVSCSLPSIPTPVKESLPDLNKNASKPEVVTPEVTGTTVSVSATLTGVPTSESKTALLPVTNSSLSSNPPSIPVPKVVPGATESAVVTSTRKDAGPSNLSSDEDEMDEERPSASADLNLGALSGFGLGSAPSSSPKKSNPFGSAFGTSESKSSSSPFTLTTSPGQLFRPASLSIPSSQPAQPSQSSSSSTFSSAFSSGLGGFGQSAQVGSGQQSGFGQSAQIGAGQQAGFGQPAQIQSGFGQPAQVGAAQQSGFGQPAQIGGGQQSGFGQPAQLGAQQALGSVLGSFGQSRQLGGGFGGFASSSSGAFASAPSSNSGFAGAAAGGGFLRLFISVGGGFAAAATGGGFASLASKSGGGFAAAASSSGGFGGAAQGGGFGGAAQGGGFGGAAQGGGFGGGLAIAGYLVSKRYLERNWSLRLPGAYTGMKNKSIRCQALVNKQRPKLNAEGIRQVLGTEHMHARTPHSITGTPTEVEPSQPTVKLRRRLQSSHPAFLWEMYHQQQQQFHDHRQHMSSRPSLSPENKFFMKGQGGAGAGGGGDAGLILSTDAKPRLKWTPELHERFADAVKKLGGPDKATPKAIMRVMGIPGLTLYHLKSHLQKFRLSKNLQAQANAVHAKNVYGFGTATDKACEGRGSPADHLNRETNTSRHLQLRIEAQGKYLHSVLEKAQEALGKQHVVAGLEAAEPTQRLPELASSVRRGLLQNDGSADDSCLTASEDILSMGLSASATRRGCGAPFETSASASREEDGECYLFLGKPEGRREVRRDGCSGGAAFGTAAELDLSIGVVAASSRRRPDGGERLDLNGSGWN</sequence>
<feature type="region of interest" description="Disordered" evidence="7">
    <location>
        <begin position="543"/>
        <end position="572"/>
    </location>
</feature>
<dbReference type="SUPFAM" id="SSF117289">
    <property type="entry name" value="Nucleoporin domain"/>
    <property type="match status" value="1"/>
</dbReference>
<dbReference type="PANTHER" id="PTHR34418:SF3">
    <property type="entry name" value="NUCLEAR PORE COMPLEX PROTEIN NUP214"/>
    <property type="match status" value="1"/>
</dbReference>
<keyword evidence="6" id="KW-0175">Coiled coil</keyword>
<dbReference type="InterPro" id="IPR009057">
    <property type="entry name" value="Homeodomain-like_sf"/>
</dbReference>
<evidence type="ECO:0000256" key="4">
    <source>
        <dbReference type="ARBA" id="ARBA00023163"/>
    </source>
</evidence>
<dbReference type="InterPro" id="IPR017930">
    <property type="entry name" value="Myb_dom"/>
</dbReference>
<feature type="region of interest" description="Disordered" evidence="7">
    <location>
        <begin position="1141"/>
        <end position="1266"/>
    </location>
</feature>
<keyword evidence="3" id="KW-0238">DNA-binding</keyword>
<organism evidence="8">
    <name type="scientific">Aegilops tauschii</name>
    <name type="common">Tausch's goatgrass</name>
    <name type="synonym">Aegilops squarrosa</name>
    <dbReference type="NCBI Taxonomy" id="37682"/>
    <lineage>
        <taxon>Eukaryota</taxon>
        <taxon>Viridiplantae</taxon>
        <taxon>Streptophyta</taxon>
        <taxon>Embryophyta</taxon>
        <taxon>Tracheophyta</taxon>
        <taxon>Spermatophyta</taxon>
        <taxon>Magnoliopsida</taxon>
        <taxon>Liliopsida</taxon>
        <taxon>Poales</taxon>
        <taxon>Poaceae</taxon>
        <taxon>BOP clade</taxon>
        <taxon>Pooideae</taxon>
        <taxon>Triticodae</taxon>
        <taxon>Triticeae</taxon>
        <taxon>Triticinae</taxon>
        <taxon>Aegilops</taxon>
    </lineage>
</organism>
<feature type="region of interest" description="Disordered" evidence="7">
    <location>
        <begin position="592"/>
        <end position="657"/>
    </location>
</feature>
<feature type="compositionally biased region" description="Low complexity" evidence="7">
    <location>
        <begin position="1550"/>
        <end position="1565"/>
    </location>
</feature>
<feature type="region of interest" description="Disordered" evidence="7">
    <location>
        <begin position="1463"/>
        <end position="1516"/>
    </location>
</feature>
<dbReference type="GO" id="GO:0017056">
    <property type="term" value="F:structural constituent of nuclear pore"/>
    <property type="evidence" value="ECO:0007669"/>
    <property type="project" value="InterPro"/>
</dbReference>
<name>N1QX04_AEGTA</name>
<feature type="region of interest" description="Disordered" evidence="7">
    <location>
        <begin position="1529"/>
        <end position="1597"/>
    </location>
</feature>
<feature type="compositionally biased region" description="Low complexity" evidence="7">
    <location>
        <begin position="1529"/>
        <end position="1541"/>
    </location>
</feature>
<feature type="region of interest" description="Disordered" evidence="7">
    <location>
        <begin position="1911"/>
        <end position="1941"/>
    </location>
</feature>
<accession>N1QX04</accession>
<feature type="compositionally biased region" description="Polar residues" evidence="7">
    <location>
        <begin position="1329"/>
        <end position="1352"/>
    </location>
</feature>
<dbReference type="Gene3D" id="1.10.10.60">
    <property type="entry name" value="Homeodomain-like"/>
    <property type="match status" value="1"/>
</dbReference>
<feature type="region of interest" description="Disordered" evidence="7">
    <location>
        <begin position="1046"/>
        <end position="1069"/>
    </location>
</feature>
<dbReference type="FunFam" id="1.10.10.60:FF:000007">
    <property type="entry name" value="Two-component response regulator"/>
    <property type="match status" value="1"/>
</dbReference>
<evidence type="ECO:0000256" key="5">
    <source>
        <dbReference type="ARBA" id="ARBA00023242"/>
    </source>
</evidence>
<dbReference type="Pfam" id="PF14379">
    <property type="entry name" value="Myb_CC_LHEQLE"/>
    <property type="match status" value="1"/>
</dbReference>
<feature type="compositionally biased region" description="Basic and acidic residues" evidence="7">
    <location>
        <begin position="1173"/>
        <end position="1185"/>
    </location>
</feature>
<dbReference type="SUPFAM" id="SSF46689">
    <property type="entry name" value="Homeodomain-like"/>
    <property type="match status" value="1"/>
</dbReference>
<feature type="region of interest" description="Disordered" evidence="7">
    <location>
        <begin position="693"/>
        <end position="715"/>
    </location>
</feature>
<feature type="compositionally biased region" description="Low complexity" evidence="7">
    <location>
        <begin position="1629"/>
        <end position="1640"/>
    </location>
</feature>
<feature type="compositionally biased region" description="Polar residues" evidence="7">
    <location>
        <begin position="621"/>
        <end position="657"/>
    </location>
</feature>
<dbReference type="PANTHER" id="PTHR34418">
    <property type="entry name" value="NUCLEAR PORE COMPLEX PROTEIN NUP214 ISOFORM X1"/>
    <property type="match status" value="1"/>
</dbReference>
<feature type="region of interest" description="Disordered" evidence="7">
    <location>
        <begin position="1374"/>
        <end position="1413"/>
    </location>
</feature>
<reference evidence="8" key="1">
    <citation type="submission" date="2015-06" db="UniProtKB">
        <authorList>
            <consortium name="EnsemblPlants"/>
        </authorList>
    </citation>
    <scope>IDENTIFICATION</scope>
</reference>
<dbReference type="InterPro" id="IPR025756">
    <property type="entry name" value="Myb_CC_LHEQLE"/>
</dbReference>
<feature type="compositionally biased region" description="Polar residues" evidence="7">
    <location>
        <begin position="1186"/>
        <end position="1204"/>
    </location>
</feature>
<dbReference type="PROSITE" id="PS51294">
    <property type="entry name" value="HTH_MYB"/>
    <property type="match status" value="1"/>
</dbReference>
<feature type="coiled-coil region" evidence="6">
    <location>
        <begin position="917"/>
        <end position="944"/>
    </location>
</feature>
<dbReference type="GO" id="GO:0005634">
    <property type="term" value="C:nucleus"/>
    <property type="evidence" value="ECO:0007669"/>
    <property type="project" value="UniProtKB-SubCell"/>
</dbReference>
<feature type="compositionally biased region" description="Low complexity" evidence="7">
    <location>
        <begin position="599"/>
        <end position="610"/>
    </location>
</feature>
<evidence type="ECO:0000256" key="7">
    <source>
        <dbReference type="SAM" id="MobiDB-lite"/>
    </source>
</evidence>
<feature type="compositionally biased region" description="Low complexity" evidence="7">
    <location>
        <begin position="1374"/>
        <end position="1389"/>
    </location>
</feature>
<feature type="compositionally biased region" description="Low complexity" evidence="7">
    <location>
        <begin position="1463"/>
        <end position="1472"/>
    </location>
</feature>
<feature type="compositionally biased region" description="Polar residues" evidence="7">
    <location>
        <begin position="1226"/>
        <end position="1245"/>
    </location>
</feature>
<evidence type="ECO:0000256" key="3">
    <source>
        <dbReference type="ARBA" id="ARBA00023125"/>
    </source>
</evidence>
<feature type="coiled-coil region" evidence="6">
    <location>
        <begin position="843"/>
        <end position="877"/>
    </location>
</feature>
<comment type="subcellular location">
    <subcellularLocation>
        <location evidence="1">Nucleus</location>
    </subcellularLocation>
</comment>
<evidence type="ECO:0000256" key="2">
    <source>
        <dbReference type="ARBA" id="ARBA00023015"/>
    </source>
</evidence>
<dbReference type="EnsemblPlants" id="EMT14894">
    <property type="protein sequence ID" value="EMT14894"/>
    <property type="gene ID" value="F775_02978"/>
</dbReference>
<dbReference type="InterPro" id="IPR006447">
    <property type="entry name" value="Myb_dom_plants"/>
</dbReference>
<protein>
    <submittedName>
        <fullName evidence="8">Myb family transcription factor APL</fullName>
    </submittedName>
</protein>
<evidence type="ECO:0000313" key="8">
    <source>
        <dbReference type="EnsemblPlants" id="EMT14894"/>
    </source>
</evidence>
<keyword evidence="5" id="KW-0539">Nucleus</keyword>
<dbReference type="InterPro" id="IPR044694">
    <property type="entry name" value="NUP214"/>
</dbReference>
<keyword evidence="2" id="KW-0805">Transcription regulation</keyword>
<dbReference type="Pfam" id="PF00249">
    <property type="entry name" value="Myb_DNA-binding"/>
    <property type="match status" value="1"/>
</dbReference>
<evidence type="ECO:0000256" key="1">
    <source>
        <dbReference type="ARBA" id="ARBA00004123"/>
    </source>
</evidence>
<evidence type="ECO:0000256" key="6">
    <source>
        <dbReference type="SAM" id="Coils"/>
    </source>
</evidence>
<dbReference type="InterPro" id="IPR001005">
    <property type="entry name" value="SANT/Myb"/>
</dbReference>
<dbReference type="NCBIfam" id="TIGR01557">
    <property type="entry name" value="myb_SHAQKYF"/>
    <property type="match status" value="1"/>
</dbReference>
<feature type="region of interest" description="Disordered" evidence="7">
    <location>
        <begin position="1629"/>
        <end position="1674"/>
    </location>
</feature>
<keyword evidence="4" id="KW-0804">Transcription</keyword>
<dbReference type="GO" id="GO:0003677">
    <property type="term" value="F:DNA binding"/>
    <property type="evidence" value="ECO:0007669"/>
    <property type="project" value="UniProtKB-KW"/>
</dbReference>
<feature type="compositionally biased region" description="Low complexity" evidence="7">
    <location>
        <begin position="1572"/>
        <end position="1597"/>
    </location>
</feature>
<proteinExistence type="predicted"/>